<accession>A0A5E8CKA6</accession>
<name>A0A5E8CKA6_9ZZZZ</name>
<feature type="transmembrane region" description="Helical" evidence="7">
    <location>
        <begin position="21"/>
        <end position="38"/>
    </location>
</feature>
<sequence>MKTDLTLSKFLLYCLKKNKKGVFLLIQIILSFFTYIRIITLPTLVAEFNNSSWFFKKFIMYFSIYCISIWGYIYSAATFEQGMQTFIYKYLFKKLLKKQEINERKNIIPNSVYLDISLIVRDSATVLSYFTRIAPNLISMIFVLFYIIKNLNIKIFLLYLIGFIWQISVPFYKKNEILRNSNNLKIEQNRLVNEIQDLNINIDSILSQNNLENEKKNIDDKVKMFDNSLANCINLKIVNIFHIICVGLIYFIVALYSIRHYSSNIIVSFILINISFLVGLILSIEEVFLFFHFIGKLKAVINNISNYVNIELKENNRMDIQLKEIPNTILIKSLKFSYELNSKKNLVIDELYLNLNSIIIFRGHIGAGKSTLLKILFGTLDFQEGIIKISDKILEDKREWRKNFFYGAQKSELFNRSIEENIFYPRTKGSFKEFKIMNDLGLTDIYNELISKEEKLGIGGGKVSGGQKQIIVLLIAIFSEKKFILLDEPTASLDKNLRPTIYKLIKSMKKVKKTPIIATHDNELINIGDQIITFNKGTIE</sequence>
<evidence type="ECO:0000256" key="2">
    <source>
        <dbReference type="ARBA" id="ARBA00022692"/>
    </source>
</evidence>
<feature type="transmembrane region" description="Helical" evidence="7">
    <location>
        <begin position="153"/>
        <end position="172"/>
    </location>
</feature>
<dbReference type="InterPro" id="IPR003593">
    <property type="entry name" value="AAA+_ATPase"/>
</dbReference>
<organism evidence="9">
    <name type="scientific">seawater metagenome</name>
    <dbReference type="NCBI Taxonomy" id="1561972"/>
    <lineage>
        <taxon>unclassified sequences</taxon>
        <taxon>metagenomes</taxon>
        <taxon>ecological metagenomes</taxon>
    </lineage>
</organism>
<keyword evidence="4" id="KW-0067">ATP-binding</keyword>
<feature type="transmembrane region" description="Helical" evidence="7">
    <location>
        <begin position="126"/>
        <end position="147"/>
    </location>
</feature>
<evidence type="ECO:0000259" key="8">
    <source>
        <dbReference type="PROSITE" id="PS50893"/>
    </source>
</evidence>
<dbReference type="SUPFAM" id="SSF90123">
    <property type="entry name" value="ABC transporter transmembrane region"/>
    <property type="match status" value="1"/>
</dbReference>
<proteinExistence type="predicted"/>
<dbReference type="InterPro" id="IPR036640">
    <property type="entry name" value="ABC1_TM_sf"/>
</dbReference>
<dbReference type="PROSITE" id="PS50893">
    <property type="entry name" value="ABC_TRANSPORTER_2"/>
    <property type="match status" value="1"/>
</dbReference>
<evidence type="ECO:0000256" key="6">
    <source>
        <dbReference type="ARBA" id="ARBA00023136"/>
    </source>
</evidence>
<dbReference type="GO" id="GO:0034040">
    <property type="term" value="F:ATPase-coupled lipid transmembrane transporter activity"/>
    <property type="evidence" value="ECO:0007669"/>
    <property type="project" value="TreeGrafter"/>
</dbReference>
<dbReference type="Pfam" id="PF00005">
    <property type="entry name" value="ABC_tran"/>
    <property type="match status" value="1"/>
</dbReference>
<dbReference type="InterPro" id="IPR003439">
    <property type="entry name" value="ABC_transporter-like_ATP-bd"/>
</dbReference>
<gene>
    <name evidence="9" type="ORF">CPAV1605_1404</name>
</gene>
<dbReference type="InterPro" id="IPR039421">
    <property type="entry name" value="Type_1_exporter"/>
</dbReference>
<keyword evidence="6 7" id="KW-0472">Membrane</keyword>
<evidence type="ECO:0000256" key="4">
    <source>
        <dbReference type="ARBA" id="ARBA00022840"/>
    </source>
</evidence>
<dbReference type="InterPro" id="IPR027417">
    <property type="entry name" value="P-loop_NTPase"/>
</dbReference>
<dbReference type="SUPFAM" id="SSF52540">
    <property type="entry name" value="P-loop containing nucleoside triphosphate hydrolases"/>
    <property type="match status" value="1"/>
</dbReference>
<dbReference type="GO" id="GO:0005524">
    <property type="term" value="F:ATP binding"/>
    <property type="evidence" value="ECO:0007669"/>
    <property type="project" value="UniProtKB-KW"/>
</dbReference>
<evidence type="ECO:0000256" key="5">
    <source>
        <dbReference type="ARBA" id="ARBA00022989"/>
    </source>
</evidence>
<feature type="domain" description="ABC transporter" evidence="8">
    <location>
        <begin position="329"/>
        <end position="540"/>
    </location>
</feature>
<evidence type="ECO:0000256" key="3">
    <source>
        <dbReference type="ARBA" id="ARBA00022741"/>
    </source>
</evidence>
<keyword evidence="5 7" id="KW-1133">Transmembrane helix</keyword>
<keyword evidence="3" id="KW-0547">Nucleotide-binding</keyword>
<feature type="transmembrane region" description="Helical" evidence="7">
    <location>
        <begin position="58"/>
        <end position="79"/>
    </location>
</feature>
<dbReference type="GO" id="GO:0016020">
    <property type="term" value="C:membrane"/>
    <property type="evidence" value="ECO:0007669"/>
    <property type="project" value="UniProtKB-SubCell"/>
</dbReference>
<dbReference type="EMBL" id="CABVLZ010000007">
    <property type="protein sequence ID" value="VVU95651.1"/>
    <property type="molecule type" value="Genomic_DNA"/>
</dbReference>
<dbReference type="Gene3D" id="3.40.50.300">
    <property type="entry name" value="P-loop containing nucleotide triphosphate hydrolases"/>
    <property type="match status" value="1"/>
</dbReference>
<dbReference type="AlphaFoldDB" id="A0A5E8CKA6"/>
<evidence type="ECO:0000313" key="9">
    <source>
        <dbReference type="EMBL" id="VVU95651.1"/>
    </source>
</evidence>
<reference evidence="9" key="1">
    <citation type="submission" date="2019-09" db="EMBL/GenBank/DDBJ databases">
        <authorList>
            <person name="Needham M D."/>
        </authorList>
    </citation>
    <scope>NUCLEOTIDE SEQUENCE</scope>
</reference>
<evidence type="ECO:0000256" key="7">
    <source>
        <dbReference type="SAM" id="Phobius"/>
    </source>
</evidence>
<dbReference type="GO" id="GO:0016887">
    <property type="term" value="F:ATP hydrolysis activity"/>
    <property type="evidence" value="ECO:0007669"/>
    <property type="project" value="InterPro"/>
</dbReference>
<feature type="transmembrane region" description="Helical" evidence="7">
    <location>
        <begin position="265"/>
        <end position="291"/>
    </location>
</feature>
<evidence type="ECO:0000256" key="1">
    <source>
        <dbReference type="ARBA" id="ARBA00004141"/>
    </source>
</evidence>
<dbReference type="SMART" id="SM00382">
    <property type="entry name" value="AAA"/>
    <property type="match status" value="1"/>
</dbReference>
<comment type="subcellular location">
    <subcellularLocation>
        <location evidence="1">Membrane</location>
        <topology evidence="1">Multi-pass membrane protein</topology>
    </subcellularLocation>
</comment>
<keyword evidence="2 7" id="KW-0812">Transmembrane</keyword>
<feature type="transmembrane region" description="Helical" evidence="7">
    <location>
        <begin position="237"/>
        <end position="259"/>
    </location>
</feature>
<protein>
    <submittedName>
        <fullName evidence="9">ABC transporter</fullName>
    </submittedName>
</protein>
<dbReference type="PANTHER" id="PTHR24221">
    <property type="entry name" value="ATP-BINDING CASSETTE SUB-FAMILY B"/>
    <property type="match status" value="1"/>
</dbReference>
<dbReference type="PANTHER" id="PTHR24221:SF654">
    <property type="entry name" value="ATP-BINDING CASSETTE SUB-FAMILY B MEMBER 6"/>
    <property type="match status" value="1"/>
</dbReference>